<organism evidence="1">
    <name type="scientific">Anguilla anguilla</name>
    <name type="common">European freshwater eel</name>
    <name type="synonym">Muraena anguilla</name>
    <dbReference type="NCBI Taxonomy" id="7936"/>
    <lineage>
        <taxon>Eukaryota</taxon>
        <taxon>Metazoa</taxon>
        <taxon>Chordata</taxon>
        <taxon>Craniata</taxon>
        <taxon>Vertebrata</taxon>
        <taxon>Euteleostomi</taxon>
        <taxon>Actinopterygii</taxon>
        <taxon>Neopterygii</taxon>
        <taxon>Teleostei</taxon>
        <taxon>Anguilliformes</taxon>
        <taxon>Anguillidae</taxon>
        <taxon>Anguilla</taxon>
    </lineage>
</organism>
<accession>A0A0E9REL1</accession>
<dbReference type="EMBL" id="GBXM01081043">
    <property type="protein sequence ID" value="JAH27534.1"/>
    <property type="molecule type" value="Transcribed_RNA"/>
</dbReference>
<protein>
    <submittedName>
        <fullName evidence="1">Uncharacterized protein</fullName>
    </submittedName>
</protein>
<reference evidence="1" key="1">
    <citation type="submission" date="2014-11" db="EMBL/GenBank/DDBJ databases">
        <authorList>
            <person name="Amaro Gonzalez C."/>
        </authorList>
    </citation>
    <scope>NUCLEOTIDE SEQUENCE</scope>
</reference>
<name>A0A0E9REL1_ANGAN</name>
<sequence>MTASQVLCLSCVWMELNLRCMMATMRSISRGGNGRVRDCSLRRFITCVVNSLHACSYFSSSVW</sequence>
<evidence type="ECO:0000313" key="1">
    <source>
        <dbReference type="EMBL" id="JAH27534.1"/>
    </source>
</evidence>
<reference evidence="1" key="2">
    <citation type="journal article" date="2015" name="Fish Shellfish Immunol.">
        <title>Early steps in the European eel (Anguilla anguilla)-Vibrio vulnificus interaction in the gills: Role of the RtxA13 toxin.</title>
        <authorList>
            <person name="Callol A."/>
            <person name="Pajuelo D."/>
            <person name="Ebbesson L."/>
            <person name="Teles M."/>
            <person name="MacKenzie S."/>
            <person name="Amaro C."/>
        </authorList>
    </citation>
    <scope>NUCLEOTIDE SEQUENCE</scope>
</reference>
<proteinExistence type="predicted"/>
<dbReference type="AlphaFoldDB" id="A0A0E9REL1"/>